<dbReference type="Gene3D" id="1.50.10.140">
    <property type="match status" value="1"/>
</dbReference>
<evidence type="ECO:0000256" key="2">
    <source>
        <dbReference type="SAM" id="Phobius"/>
    </source>
</evidence>
<feature type="compositionally biased region" description="Polar residues" evidence="1">
    <location>
        <begin position="333"/>
        <end position="347"/>
    </location>
</feature>
<feature type="domain" description="DUF3131" evidence="3">
    <location>
        <begin position="66"/>
        <end position="427"/>
    </location>
</feature>
<dbReference type="Pfam" id="PF11329">
    <property type="entry name" value="DUF3131"/>
    <property type="match status" value="1"/>
</dbReference>
<evidence type="ECO:0000256" key="1">
    <source>
        <dbReference type="SAM" id="MobiDB-lite"/>
    </source>
</evidence>
<protein>
    <submittedName>
        <fullName evidence="4">DUF3131 domain-containing protein</fullName>
    </submittedName>
</protein>
<dbReference type="RefSeq" id="WP_264385890.1">
    <property type="nucleotide sequence ID" value="NZ_CP074352.1"/>
</dbReference>
<evidence type="ECO:0000313" key="4">
    <source>
        <dbReference type="EMBL" id="UYU33369.1"/>
    </source>
</evidence>
<evidence type="ECO:0000313" key="5">
    <source>
        <dbReference type="Proteomes" id="UP001156318"/>
    </source>
</evidence>
<keyword evidence="2" id="KW-0812">Transmembrane</keyword>
<dbReference type="InterPro" id="IPR021478">
    <property type="entry name" value="DUF3131"/>
</dbReference>
<keyword evidence="5" id="KW-1185">Reference proteome</keyword>
<feature type="region of interest" description="Disordered" evidence="1">
    <location>
        <begin position="327"/>
        <end position="347"/>
    </location>
</feature>
<keyword evidence="2" id="KW-1133">Transmembrane helix</keyword>
<evidence type="ECO:0000259" key="3">
    <source>
        <dbReference type="Pfam" id="PF11329"/>
    </source>
</evidence>
<dbReference type="EMBL" id="CP074352">
    <property type="protein sequence ID" value="UYU33369.1"/>
    <property type="molecule type" value="Genomic_DNA"/>
</dbReference>
<accession>A0ABY6JKA3</accession>
<sequence>MSIRHGIRSARSYLTILIGFMVGFAIVLWVEQQMPKRIETAEGIVLSKDFPALPATRALTLDEALWARVAWQYFVNNTQPNGLVNAEASQPWFSLWSTGSYLLASISAYQLHIISRSELDDRILSALETLGTLPLLENGHPATYYHAETLTPLTRSSDNSGSAIDMGRLMIPLQILLWRYPEHALAVQQLLSKWHLDDLIAASGPQNTNLPVTRWVMRADESRSSYGYRLYASSMLRTINTASGLAVTQPPDGLKMIEIDSIMVPDEGLRTPWGKQPSLVTLPYVLTGLEQGFDARSGEIAWRIMQILQKRSQYEDQSVTINTDYAEQAPDYTASQPDSPPLTRTATENAVAPDTNPAARALLSTRGAFGWYALFRNNWSNAMRQHMLPMLEPGQGWKSGYNIDGSVNPKIEADTNAVILESLNYITSGQLLCLGCLSRAGAADTDNAQEGVTPE</sequence>
<name>A0ABY6JKA3_9ENTR</name>
<gene>
    <name evidence="4" type="ORF">KFZ77_07640</name>
</gene>
<feature type="transmembrane region" description="Helical" evidence="2">
    <location>
        <begin position="12"/>
        <end position="30"/>
    </location>
</feature>
<proteinExistence type="predicted"/>
<organism evidence="4 5">
    <name type="scientific">Siccibacter colletis</name>
    <dbReference type="NCBI Taxonomy" id="1505757"/>
    <lineage>
        <taxon>Bacteria</taxon>
        <taxon>Pseudomonadati</taxon>
        <taxon>Pseudomonadota</taxon>
        <taxon>Gammaproteobacteria</taxon>
        <taxon>Enterobacterales</taxon>
        <taxon>Enterobacteriaceae</taxon>
        <taxon>Siccibacter</taxon>
    </lineage>
</organism>
<keyword evidence="2" id="KW-0472">Membrane</keyword>
<dbReference type="Proteomes" id="UP001156318">
    <property type="component" value="Chromosome"/>
</dbReference>
<reference evidence="4 5" key="1">
    <citation type="submission" date="2021-05" db="EMBL/GenBank/DDBJ databases">
        <title>Isolation, identification, and the growth promoting effects of Pantoea dispersa strain YSD J2 from the aboveground leaves of Cyperus esculentus L.Var. Sativus.</title>
        <authorList>
            <person name="Wang S."/>
            <person name="Tang X.M."/>
            <person name="Huang Y.N."/>
        </authorList>
    </citation>
    <scope>NUCLEOTIDE SEQUENCE [LARGE SCALE GENOMIC DNA]</scope>
    <source>
        <strain evidence="5">YSD YN2</strain>
    </source>
</reference>